<dbReference type="InterPro" id="IPR029058">
    <property type="entry name" value="AB_hydrolase_fold"/>
</dbReference>
<comment type="similarity">
    <text evidence="1">Belongs to the peptidase S33 family.</text>
</comment>
<dbReference type="OrthoDB" id="4654311at2"/>
<feature type="active site" description="Proton acceptor" evidence="4">
    <location>
        <position position="358"/>
    </location>
</feature>
<comment type="caution">
    <text evidence="6">The sequence shown here is derived from an EMBL/GenBank/DDBJ whole genome shotgun (WGS) entry which is preliminary data.</text>
</comment>
<dbReference type="Pfam" id="PF06441">
    <property type="entry name" value="EHN"/>
    <property type="match status" value="1"/>
</dbReference>
<dbReference type="PANTHER" id="PTHR21661">
    <property type="entry name" value="EPOXIDE HYDROLASE 1-RELATED"/>
    <property type="match status" value="1"/>
</dbReference>
<dbReference type="GO" id="GO:0004301">
    <property type="term" value="F:epoxide hydrolase activity"/>
    <property type="evidence" value="ECO:0007669"/>
    <property type="project" value="TreeGrafter"/>
</dbReference>
<organism evidence="6 7">
    <name type="scientific">Micromonospora globbae</name>
    <dbReference type="NCBI Taxonomy" id="1894969"/>
    <lineage>
        <taxon>Bacteria</taxon>
        <taxon>Bacillati</taxon>
        <taxon>Actinomycetota</taxon>
        <taxon>Actinomycetes</taxon>
        <taxon>Micromonosporales</taxon>
        <taxon>Micromonosporaceae</taxon>
        <taxon>Micromonospora</taxon>
    </lineage>
</organism>
<reference evidence="6 7" key="1">
    <citation type="journal article" date="2018" name="Int. J. Syst. Evol. Microbiol.">
        <title>Micromonospora globbae sp. nov., an endophytic actinomycete isolated from roots of Globba winitii C. H. Wright.</title>
        <authorList>
            <person name="Kuncharoen N."/>
            <person name="Pittayakhajonwut P."/>
            <person name="Tanasupawat S."/>
        </authorList>
    </citation>
    <scope>NUCLEOTIDE SEQUENCE [LARGE SCALE GENOMIC DNA]</scope>
    <source>
        <strain evidence="6 7">WPS1-2</strain>
    </source>
</reference>
<dbReference type="RefSeq" id="WP_120331934.1">
    <property type="nucleotide sequence ID" value="NZ_JBFAVT010000101.1"/>
</dbReference>
<dbReference type="EMBL" id="RAQQ01000035">
    <property type="protein sequence ID" value="RKF23712.1"/>
    <property type="molecule type" value="Genomic_DNA"/>
</dbReference>
<gene>
    <name evidence="6" type="ORF">D7I43_29920</name>
</gene>
<feature type="domain" description="Epoxide hydrolase N-terminal" evidence="5">
    <location>
        <begin position="4"/>
        <end position="109"/>
    </location>
</feature>
<evidence type="ECO:0000256" key="2">
    <source>
        <dbReference type="ARBA" id="ARBA00022797"/>
    </source>
</evidence>
<evidence type="ECO:0000256" key="3">
    <source>
        <dbReference type="ARBA" id="ARBA00022801"/>
    </source>
</evidence>
<dbReference type="PANTHER" id="PTHR21661:SF35">
    <property type="entry name" value="EPOXIDE HYDROLASE"/>
    <property type="match status" value="1"/>
</dbReference>
<feature type="active site" description="Proton donor" evidence="4">
    <location>
        <position position="308"/>
    </location>
</feature>
<dbReference type="InterPro" id="IPR016292">
    <property type="entry name" value="Epoxide_hydrolase"/>
</dbReference>
<accession>A0A420ESR6</accession>
<proteinExistence type="inferred from homology"/>
<dbReference type="AlphaFoldDB" id="A0A420ESR6"/>
<dbReference type="GO" id="GO:0097176">
    <property type="term" value="P:epoxide metabolic process"/>
    <property type="evidence" value="ECO:0007669"/>
    <property type="project" value="TreeGrafter"/>
</dbReference>
<dbReference type="SUPFAM" id="SSF53474">
    <property type="entry name" value="alpha/beta-Hydrolases"/>
    <property type="match status" value="1"/>
</dbReference>
<evidence type="ECO:0000256" key="4">
    <source>
        <dbReference type="PIRSR" id="PIRSR001112-1"/>
    </source>
</evidence>
<keyword evidence="2" id="KW-0058">Aromatic hydrocarbons catabolism</keyword>
<dbReference type="InterPro" id="IPR010497">
    <property type="entry name" value="Epoxide_hydro_N"/>
</dbReference>
<dbReference type="Proteomes" id="UP000285744">
    <property type="component" value="Unassembled WGS sequence"/>
</dbReference>
<name>A0A420ESR6_9ACTN</name>
<dbReference type="PRINTS" id="PR00412">
    <property type="entry name" value="EPOXHYDRLASE"/>
</dbReference>
<sequence length="384" mass="42592">MSTVREFRIDVPQAALDDLADRLRRTRWPAELPGVGWSRGVPVGYLRDVAAHWLHAYDWRAWEARLNEFPQYTTEIDGQRVHFAHVRSPEPDALPLILTHGWPGSIVEFLRVIGPLTDPARHGGDPADAFHVVAPSLPGFGFSTPLSGPGWNHDRIARAWIGLMDRLGYERYGAQGSDTGYLVSPRLGHLAPDRVVGVHIHGGLEFPDAEQLATVTLTATERARLAAADRLRRHGSGYADIQGTRPQTLGYALTDSPVGQLAWILDKVRDWTDPAHDLPDEALDRDVLLTDVSLYWLTGTAASSAQLYHEVRAQPPRPAAPSGVPTGIAVFPPDPALRRLAEREHHLVHWAEYDRGGHFAALEVPDLLVADIRAFFRPLRPGRR</sequence>
<protein>
    <submittedName>
        <fullName evidence="6">Epoxide hydrolase</fullName>
    </submittedName>
</protein>
<evidence type="ECO:0000313" key="6">
    <source>
        <dbReference type="EMBL" id="RKF23712.1"/>
    </source>
</evidence>
<feature type="active site" description="Nucleophile" evidence="4">
    <location>
        <position position="178"/>
    </location>
</feature>
<evidence type="ECO:0000256" key="1">
    <source>
        <dbReference type="ARBA" id="ARBA00010088"/>
    </source>
</evidence>
<keyword evidence="3 6" id="KW-0378">Hydrolase</keyword>
<dbReference type="PIRSF" id="PIRSF001112">
    <property type="entry name" value="Epoxide_hydrolase"/>
    <property type="match status" value="1"/>
</dbReference>
<dbReference type="Gene3D" id="3.40.50.1820">
    <property type="entry name" value="alpha/beta hydrolase"/>
    <property type="match status" value="1"/>
</dbReference>
<evidence type="ECO:0000259" key="5">
    <source>
        <dbReference type="Pfam" id="PF06441"/>
    </source>
</evidence>
<dbReference type="InterPro" id="IPR000639">
    <property type="entry name" value="Epox_hydrolase-like"/>
</dbReference>
<evidence type="ECO:0000313" key="7">
    <source>
        <dbReference type="Proteomes" id="UP000285744"/>
    </source>
</evidence>